<dbReference type="CDD" id="cd12423">
    <property type="entry name" value="RRM3_PTBP1_like"/>
    <property type="match status" value="1"/>
</dbReference>
<dbReference type="FunFam" id="3.30.70.330:FF:000341">
    <property type="entry name" value="Hephaestus, isoform C"/>
    <property type="match status" value="1"/>
</dbReference>
<name>A0A564Y7G9_HYMDI</name>
<evidence type="ECO:0000259" key="3">
    <source>
        <dbReference type="PROSITE" id="PS50102"/>
    </source>
</evidence>
<dbReference type="InterPro" id="IPR035979">
    <property type="entry name" value="RBD_domain_sf"/>
</dbReference>
<dbReference type="Pfam" id="PF13893">
    <property type="entry name" value="RRM_5"/>
    <property type="match status" value="2"/>
</dbReference>
<sequence length="681" mass="74395">MSSLTYSQLMSSKRKRGADAETVSSNGEEHASAMDIDINDSKKSRLDQQESSPPSCVIHIRGLPVDATEMDVTLLPIPFGYQKNMVLSKRNSQALIEMETLDSAVTMVNYYKQYPAGLHGRQLVLQYSKHAHLELKAENTMVTQAITRANQVVQQDLPGVNTGTPNTVLRILIEDIMDQQINHIIIYKIFHRFGKILRVIIFLKHDHYQGFIEFENHIQAFVAMLHLNRQNIYTGCCTLTVEFSKNRGPLEIRQESQKCRDYVLNPLTEEEQMNLRRLPAAGMSHGNGSSHGSQGGHSAFGPNSVVAAAMSQFANVTGGPTVLHPHQQTPTAMASPWMGAVSNNNACRMNDMTSQIMAVAQSAGIQLTPAAAAATASFMSLSAQNGGFPNAAGGPAINPTLANLLTFSALSGGGASVSQGNGGSGSRSSGGGSAGNGSYSGTGSIPGSLQKINAAQVAAAAAQSSSLGLRLPINNIGSTVLIVSNLNEERVYPDALFTLFGVYGDVMRVKIMFNKKDTALIQFNDPQQTVLAMQFLNQKVLWGQPMKIAISRHNYVQLPKEDKDNHLTKDYSSSLLHRFRKPNSKNYQNIYPPSNVLHLSNIPPSVTEDDVRTLFRSKGFEVVGFRFMQFHQKYPEQMKDNKMALVQLESVESAMEALIALHNTQLSENSHLRISFSKSAL</sequence>
<protein>
    <recommendedName>
        <fullName evidence="3">RRM domain-containing protein</fullName>
    </recommendedName>
</protein>
<dbReference type="CDD" id="cd12425">
    <property type="entry name" value="RRM4_PTBP1_like"/>
    <property type="match status" value="1"/>
</dbReference>
<feature type="domain" description="RRM" evidence="3">
    <location>
        <begin position="595"/>
        <end position="679"/>
    </location>
</feature>
<dbReference type="InterPro" id="IPR012677">
    <property type="entry name" value="Nucleotide-bd_a/b_plait_sf"/>
</dbReference>
<dbReference type="InterPro" id="IPR055204">
    <property type="entry name" value="HNRNPL_RRM"/>
</dbReference>
<gene>
    <name evidence="4" type="ORF">WMSIL1_LOCUS3345</name>
</gene>
<reference evidence="4 5" key="1">
    <citation type="submission" date="2019-07" db="EMBL/GenBank/DDBJ databases">
        <authorList>
            <person name="Jastrzebski P J."/>
            <person name="Paukszto L."/>
            <person name="Jastrzebski P J."/>
        </authorList>
    </citation>
    <scope>NUCLEOTIDE SEQUENCE [LARGE SCALE GENOMIC DNA]</scope>
    <source>
        <strain evidence="4 5">WMS-il1</strain>
    </source>
</reference>
<dbReference type="InterPro" id="IPR000504">
    <property type="entry name" value="RRM_dom"/>
</dbReference>
<dbReference type="Proteomes" id="UP000321570">
    <property type="component" value="Unassembled WGS sequence"/>
</dbReference>
<dbReference type="SUPFAM" id="SSF54928">
    <property type="entry name" value="RNA-binding domain, RBD"/>
    <property type="match status" value="3"/>
</dbReference>
<evidence type="ECO:0000313" key="5">
    <source>
        <dbReference type="Proteomes" id="UP000321570"/>
    </source>
</evidence>
<evidence type="ECO:0000256" key="2">
    <source>
        <dbReference type="SAM" id="MobiDB-lite"/>
    </source>
</evidence>
<evidence type="ECO:0000313" key="4">
    <source>
        <dbReference type="EMBL" id="VUZ42899.1"/>
    </source>
</evidence>
<dbReference type="Gene3D" id="3.30.70.330">
    <property type="match status" value="4"/>
</dbReference>
<dbReference type="AlphaFoldDB" id="A0A564Y7G9"/>
<dbReference type="CDD" id="cd12421">
    <property type="entry name" value="RRM1_PTBP1_hnRNPL_like"/>
    <property type="match status" value="1"/>
</dbReference>
<dbReference type="SMART" id="SM00360">
    <property type="entry name" value="RRM"/>
    <property type="match status" value="4"/>
</dbReference>
<feature type="region of interest" description="Disordered" evidence="2">
    <location>
        <begin position="1"/>
        <end position="35"/>
    </location>
</feature>
<feature type="compositionally biased region" description="Polar residues" evidence="2">
    <location>
        <begin position="1"/>
        <end position="11"/>
    </location>
</feature>
<feature type="domain" description="RRM" evidence="3">
    <location>
        <begin position="169"/>
        <end position="246"/>
    </location>
</feature>
<keyword evidence="5" id="KW-1185">Reference proteome</keyword>
<dbReference type="PANTHER" id="PTHR15592">
    <property type="entry name" value="MATRIN 3/NUCLEAR PROTEIN 220-RELATED"/>
    <property type="match status" value="1"/>
</dbReference>
<proteinExistence type="predicted"/>
<dbReference type="EMBL" id="CABIJS010000110">
    <property type="protein sequence ID" value="VUZ42899.1"/>
    <property type="molecule type" value="Genomic_DNA"/>
</dbReference>
<keyword evidence="1" id="KW-0694">RNA-binding</keyword>
<dbReference type="PROSITE" id="PS50102">
    <property type="entry name" value="RRM"/>
    <property type="match status" value="3"/>
</dbReference>
<evidence type="ECO:0000256" key="1">
    <source>
        <dbReference type="PROSITE-ProRule" id="PRU00176"/>
    </source>
</evidence>
<dbReference type="GO" id="GO:0003723">
    <property type="term" value="F:RNA binding"/>
    <property type="evidence" value="ECO:0007669"/>
    <property type="project" value="UniProtKB-UniRule"/>
</dbReference>
<feature type="region of interest" description="Disordered" evidence="2">
    <location>
        <begin position="416"/>
        <end position="439"/>
    </location>
</feature>
<organism evidence="4 5">
    <name type="scientific">Hymenolepis diminuta</name>
    <name type="common">Rat tapeworm</name>
    <dbReference type="NCBI Taxonomy" id="6216"/>
    <lineage>
        <taxon>Eukaryota</taxon>
        <taxon>Metazoa</taxon>
        <taxon>Spiralia</taxon>
        <taxon>Lophotrochozoa</taxon>
        <taxon>Platyhelminthes</taxon>
        <taxon>Cestoda</taxon>
        <taxon>Eucestoda</taxon>
        <taxon>Cyclophyllidea</taxon>
        <taxon>Hymenolepididae</taxon>
        <taxon>Hymenolepis</taxon>
    </lineage>
</organism>
<feature type="domain" description="RRM" evidence="3">
    <location>
        <begin position="479"/>
        <end position="553"/>
    </location>
</feature>
<accession>A0A564Y7G9</accession>
<dbReference type="Pfam" id="PF22976">
    <property type="entry name" value="RRM_10"/>
    <property type="match status" value="1"/>
</dbReference>